<reference evidence="2" key="2">
    <citation type="submission" date="2025-09" db="UniProtKB">
        <authorList>
            <consortium name="Ensembl"/>
        </authorList>
    </citation>
    <scope>IDENTIFICATION</scope>
</reference>
<dbReference type="PANTHER" id="PTHR13077:SF6">
    <property type="entry name" value="SELENOPROTEIN F"/>
    <property type="match status" value="1"/>
</dbReference>
<accession>A0A8C6UR58</accession>
<dbReference type="PANTHER" id="PTHR13077">
    <property type="entry name" value="SELENOPROTEIN F"/>
    <property type="match status" value="1"/>
</dbReference>
<protein>
    <submittedName>
        <fullName evidence="2">Selenoprotein F</fullName>
    </submittedName>
</protein>
<reference evidence="2" key="1">
    <citation type="submission" date="2025-08" db="UniProtKB">
        <authorList>
            <consortium name="Ensembl"/>
        </authorList>
    </citation>
    <scope>IDENTIFICATION</scope>
</reference>
<evidence type="ECO:0000256" key="1">
    <source>
        <dbReference type="SAM" id="SignalP"/>
    </source>
</evidence>
<sequence>GVFNWWIVIVTKNVILILLTFTDLCPVCVPAQLSAYGAELSSEACREIGFSSNLLCSGCELLGEFSLDTLMPDCRRCCQQEAQLEGRKVSDWTFTARGVCLQPCAARQVRAGKTRGVTSCYR</sequence>
<dbReference type="Ensembl" id="ENSNMLT00000042413.1">
    <property type="protein sequence ID" value="ENSNMLP00000038101.1"/>
    <property type="gene ID" value="ENSNMLG00000023529.1"/>
</dbReference>
<keyword evidence="1" id="KW-0732">Signal</keyword>
<proteinExistence type="predicted"/>
<dbReference type="GO" id="GO:0016491">
    <property type="term" value="F:oxidoreductase activity"/>
    <property type="evidence" value="ECO:0007669"/>
    <property type="project" value="TreeGrafter"/>
</dbReference>
<name>A0A8C6UR58_9GOBI</name>
<dbReference type="AlphaFoldDB" id="A0A8C6UR58"/>
<feature type="signal peptide" evidence="1">
    <location>
        <begin position="1"/>
        <end position="22"/>
    </location>
</feature>
<dbReference type="InterPro" id="IPR039992">
    <property type="entry name" value="Sep15_SelM"/>
</dbReference>
<evidence type="ECO:0000313" key="2">
    <source>
        <dbReference type="Ensembl" id="ENSNMLP00000038101.1"/>
    </source>
</evidence>
<keyword evidence="3" id="KW-1185">Reference proteome</keyword>
<dbReference type="Proteomes" id="UP000694523">
    <property type="component" value="Unplaced"/>
</dbReference>
<organism evidence="2 3">
    <name type="scientific">Neogobius melanostomus</name>
    <name type="common">round goby</name>
    <dbReference type="NCBI Taxonomy" id="47308"/>
    <lineage>
        <taxon>Eukaryota</taxon>
        <taxon>Metazoa</taxon>
        <taxon>Chordata</taxon>
        <taxon>Craniata</taxon>
        <taxon>Vertebrata</taxon>
        <taxon>Euteleostomi</taxon>
        <taxon>Actinopterygii</taxon>
        <taxon>Neopterygii</taxon>
        <taxon>Teleostei</taxon>
        <taxon>Neoteleostei</taxon>
        <taxon>Acanthomorphata</taxon>
        <taxon>Gobiaria</taxon>
        <taxon>Gobiiformes</taxon>
        <taxon>Gobioidei</taxon>
        <taxon>Gobiidae</taxon>
        <taxon>Benthophilinae</taxon>
        <taxon>Neogobiini</taxon>
        <taxon>Neogobius</taxon>
    </lineage>
</organism>
<feature type="chain" id="PRO_5034199924" evidence="1">
    <location>
        <begin position="23"/>
        <end position="122"/>
    </location>
</feature>
<dbReference type="GO" id="GO:0005788">
    <property type="term" value="C:endoplasmic reticulum lumen"/>
    <property type="evidence" value="ECO:0007669"/>
    <property type="project" value="TreeGrafter"/>
</dbReference>
<evidence type="ECO:0000313" key="3">
    <source>
        <dbReference type="Proteomes" id="UP000694523"/>
    </source>
</evidence>